<dbReference type="Proteomes" id="UP000092993">
    <property type="component" value="Unassembled WGS sequence"/>
</dbReference>
<dbReference type="OrthoDB" id="2657661at2759"/>
<evidence type="ECO:0000313" key="3">
    <source>
        <dbReference type="EMBL" id="OBZ72779.1"/>
    </source>
</evidence>
<dbReference type="AlphaFoldDB" id="A0A1C7M8Q1"/>
<evidence type="ECO:0008006" key="5">
    <source>
        <dbReference type="Google" id="ProtNLM"/>
    </source>
</evidence>
<feature type="compositionally biased region" description="Low complexity" evidence="1">
    <location>
        <begin position="101"/>
        <end position="145"/>
    </location>
</feature>
<name>A0A1C7M8Q1_GRIFR</name>
<evidence type="ECO:0000313" key="4">
    <source>
        <dbReference type="Proteomes" id="UP000092993"/>
    </source>
</evidence>
<feature type="region of interest" description="Disordered" evidence="1">
    <location>
        <begin position="1"/>
        <end position="156"/>
    </location>
</feature>
<proteinExistence type="predicted"/>
<feature type="transmembrane region" description="Helical" evidence="2">
    <location>
        <begin position="486"/>
        <end position="506"/>
    </location>
</feature>
<feature type="transmembrane region" description="Helical" evidence="2">
    <location>
        <begin position="518"/>
        <end position="538"/>
    </location>
</feature>
<comment type="caution">
    <text evidence="3">The sequence shown here is derived from an EMBL/GenBank/DDBJ whole genome shotgun (WGS) entry which is preliminary data.</text>
</comment>
<dbReference type="OMA" id="SETANCH"/>
<gene>
    <name evidence="3" type="ORF">A0H81_07310</name>
</gene>
<keyword evidence="2" id="KW-1133">Transmembrane helix</keyword>
<keyword evidence="2" id="KW-0472">Membrane</keyword>
<feature type="compositionally biased region" description="Basic residues" evidence="1">
    <location>
        <begin position="23"/>
        <end position="36"/>
    </location>
</feature>
<evidence type="ECO:0000256" key="2">
    <source>
        <dbReference type="SAM" id="Phobius"/>
    </source>
</evidence>
<keyword evidence="4" id="KW-1185">Reference proteome</keyword>
<sequence>MKSRPSVYCEKSLPTMSSVTSKRQSRWLRPSRKVLKERRSDVGRDLSTRTSSGSDLPSTSTDITEQPSTPRQLGVNSAHLTPPASSSVHGHRRTPPRRRATSGSRSSSGSRSVSSTLGISTHGTSRVASRASARLASSRSRSISSPPGSPILTLASPRLQQIPSLRSKGRNIYPIMSVPRYDRGVTIPRTHSECTILPMTLSFSRENIPSGWVLCTHPEGAPYFHNPTRRIYTDADIRNIEVFTEVNEFINYIEIVVEEKGINLPDDIELVVDLQNDADGRNGWCYYFVHHNNRSLFWLHEFDAMSDLEMQEVECEMSPDHTKHQIESRYWHHIEMFPHHRRILDGDVSQLMGIILHANIDMITSTTSTAIFTSEDLTRMADSVKSAIALGDNAYTACIIGRLMSMFAHQRYLSFHGQLCARLNRGQSVHGGSQAHTIFISIFSPLFFNAPRVHLRDLEKVAMDGLIALPSWSQFMGKLQTEWQEMILYATVLLNANVAFLAIPSVDTGADHRTPEQISSYLSILTSIGSILSGLLLIRYHRVKPRDKAANAVILTSMKHPSLGLGMLALTYSLPYALLMWGMMTFLLAFSLECFFDTHDVTAIYTTAAAWIAVAVLIFWCIYVISGCNTTITSVREVVGCVMERAIVQMKKSVRKMRYHVSSHTVDPSSMAAQHV</sequence>
<keyword evidence="2" id="KW-0812">Transmembrane</keyword>
<feature type="compositionally biased region" description="Basic and acidic residues" evidence="1">
    <location>
        <begin position="37"/>
        <end position="47"/>
    </location>
</feature>
<protein>
    <recommendedName>
        <fullName evidence="5">WW domain-containing protein</fullName>
    </recommendedName>
</protein>
<dbReference type="EMBL" id="LUGG01000007">
    <property type="protein sequence ID" value="OBZ72779.1"/>
    <property type="molecule type" value="Genomic_DNA"/>
</dbReference>
<evidence type="ECO:0000256" key="1">
    <source>
        <dbReference type="SAM" id="MobiDB-lite"/>
    </source>
</evidence>
<accession>A0A1C7M8Q1</accession>
<feature type="compositionally biased region" description="Polar residues" evidence="1">
    <location>
        <begin position="48"/>
        <end position="88"/>
    </location>
</feature>
<feature type="transmembrane region" description="Helical" evidence="2">
    <location>
        <begin position="603"/>
        <end position="625"/>
    </location>
</feature>
<feature type="compositionally biased region" description="Basic residues" evidence="1">
    <location>
        <begin position="89"/>
        <end position="100"/>
    </location>
</feature>
<reference evidence="3 4" key="1">
    <citation type="submission" date="2016-03" db="EMBL/GenBank/DDBJ databases">
        <title>Whole genome sequencing of Grifola frondosa 9006-11.</title>
        <authorList>
            <person name="Min B."/>
            <person name="Park H."/>
            <person name="Kim J.-G."/>
            <person name="Cho H."/>
            <person name="Oh Y.-L."/>
            <person name="Kong W.-S."/>
            <person name="Choi I.-G."/>
        </authorList>
    </citation>
    <scope>NUCLEOTIDE SEQUENCE [LARGE SCALE GENOMIC DNA]</scope>
    <source>
        <strain evidence="3 4">9006-11</strain>
    </source>
</reference>
<organism evidence="3 4">
    <name type="scientific">Grifola frondosa</name>
    <name type="common">Maitake</name>
    <name type="synonym">Polyporus frondosus</name>
    <dbReference type="NCBI Taxonomy" id="5627"/>
    <lineage>
        <taxon>Eukaryota</taxon>
        <taxon>Fungi</taxon>
        <taxon>Dikarya</taxon>
        <taxon>Basidiomycota</taxon>
        <taxon>Agaricomycotina</taxon>
        <taxon>Agaricomycetes</taxon>
        <taxon>Polyporales</taxon>
        <taxon>Grifolaceae</taxon>
        <taxon>Grifola</taxon>
    </lineage>
</organism>